<dbReference type="GO" id="GO:0055052">
    <property type="term" value="C:ATP-binding cassette (ABC) transporter complex, substrate-binding subunit-containing"/>
    <property type="evidence" value="ECO:0007669"/>
    <property type="project" value="TreeGrafter"/>
</dbReference>
<evidence type="ECO:0000256" key="2">
    <source>
        <dbReference type="ARBA" id="ARBA00022448"/>
    </source>
</evidence>
<keyword evidence="3 4" id="KW-0732">Signal</keyword>
<sequence length="427" mass="47837">MEKKHVKWMKMGVIAALLVSMLAACGTSADKGGQAAEGTGKDNNENKEITVLYLDEPFWKQQNEEFTAATGIKVKYETVPFMQLHDKVFVSFMANSSEYDVVHVRDDWATEFASKGFLEPLDSYITDDMKTRLNPQTMEAMSYQGKQYAIPRYVWLWQFYYNKTLIKDPPKTWDELITVAKEIKDDKVSPYAETWGGIVSYSSFIVHLRSNGGEFWDYENNRPTFNSPEGVAALQFMADMNLKHNIMSPLSKEFTSSGAMTEVLTQGAIAMNMNTPQTLPMANDEDKSKVVGQMDVALIPGGKLKTASYGETGGLAIPAASKNKEWAMEYIKFVTNADQQKKMSLANGKIPSDVEVVKDADLLAKYPHYALLPEQMQYPFGLFRHEDATKITDELSRNILAAVLGKVTPEQALQDAETKILAMIGQK</sequence>
<reference evidence="5 6" key="1">
    <citation type="submission" date="2018-09" db="EMBL/GenBank/DDBJ databases">
        <title>Paenibacillus aracenensis nov. sp. isolated from a cave in southern Spain.</title>
        <authorList>
            <person name="Jurado V."/>
            <person name="Gutierrez-Patricio S."/>
            <person name="Gonzalez-Pimentel J.L."/>
            <person name="Miller A.Z."/>
            <person name="Laiz L."/>
            <person name="Saiz-Jimenez C."/>
        </authorList>
    </citation>
    <scope>NUCLEOTIDE SEQUENCE [LARGE SCALE GENOMIC DNA]</scope>
    <source>
        <strain evidence="5 6">JCM 19203</strain>
    </source>
</reference>
<dbReference type="GO" id="GO:1901982">
    <property type="term" value="F:maltose binding"/>
    <property type="evidence" value="ECO:0007669"/>
    <property type="project" value="TreeGrafter"/>
</dbReference>
<dbReference type="PROSITE" id="PS51257">
    <property type="entry name" value="PROKAR_LIPOPROTEIN"/>
    <property type="match status" value="1"/>
</dbReference>
<evidence type="ECO:0000256" key="1">
    <source>
        <dbReference type="ARBA" id="ARBA00008520"/>
    </source>
</evidence>
<dbReference type="Gene3D" id="3.40.190.10">
    <property type="entry name" value="Periplasmic binding protein-like II"/>
    <property type="match status" value="2"/>
</dbReference>
<dbReference type="Pfam" id="PF01547">
    <property type="entry name" value="SBP_bac_1"/>
    <property type="match status" value="1"/>
</dbReference>
<accession>A0A3A6PIN7</accession>
<dbReference type="EMBL" id="QXQB01000003">
    <property type="protein sequence ID" value="RJX38968.1"/>
    <property type="molecule type" value="Genomic_DNA"/>
</dbReference>
<dbReference type="SUPFAM" id="SSF53850">
    <property type="entry name" value="Periplasmic binding protein-like II"/>
    <property type="match status" value="1"/>
</dbReference>
<comment type="similarity">
    <text evidence="1">Belongs to the bacterial solute-binding protein 1 family.</text>
</comment>
<feature type="signal peptide" evidence="4">
    <location>
        <begin position="1"/>
        <end position="29"/>
    </location>
</feature>
<dbReference type="PANTHER" id="PTHR30061">
    <property type="entry name" value="MALTOSE-BINDING PERIPLASMIC PROTEIN"/>
    <property type="match status" value="1"/>
</dbReference>
<dbReference type="GO" id="GO:0042956">
    <property type="term" value="P:maltodextrin transmembrane transport"/>
    <property type="evidence" value="ECO:0007669"/>
    <property type="project" value="TreeGrafter"/>
</dbReference>
<evidence type="ECO:0000313" key="5">
    <source>
        <dbReference type="EMBL" id="RJX38968.1"/>
    </source>
</evidence>
<dbReference type="GO" id="GO:0015768">
    <property type="term" value="P:maltose transport"/>
    <property type="evidence" value="ECO:0007669"/>
    <property type="project" value="TreeGrafter"/>
</dbReference>
<dbReference type="CDD" id="cd13585">
    <property type="entry name" value="PBP2_TMBP_like"/>
    <property type="match status" value="1"/>
</dbReference>
<evidence type="ECO:0000256" key="3">
    <source>
        <dbReference type="ARBA" id="ARBA00022729"/>
    </source>
</evidence>
<dbReference type="RefSeq" id="WP_120111871.1">
    <property type="nucleotide sequence ID" value="NZ_QXQB01000003.1"/>
</dbReference>
<keyword evidence="2" id="KW-0813">Transport</keyword>
<name>A0A3A6PIN7_9BACL</name>
<proteinExistence type="inferred from homology"/>
<comment type="caution">
    <text evidence="5">The sequence shown here is derived from an EMBL/GenBank/DDBJ whole genome shotgun (WGS) entry which is preliminary data.</text>
</comment>
<evidence type="ECO:0000313" key="6">
    <source>
        <dbReference type="Proteomes" id="UP000267798"/>
    </source>
</evidence>
<dbReference type="Proteomes" id="UP000267798">
    <property type="component" value="Unassembled WGS sequence"/>
</dbReference>
<organism evidence="5 6">
    <name type="scientific">Paenibacillus pinisoli</name>
    <dbReference type="NCBI Taxonomy" id="1276110"/>
    <lineage>
        <taxon>Bacteria</taxon>
        <taxon>Bacillati</taxon>
        <taxon>Bacillota</taxon>
        <taxon>Bacilli</taxon>
        <taxon>Bacillales</taxon>
        <taxon>Paenibacillaceae</taxon>
        <taxon>Paenibacillus</taxon>
    </lineage>
</organism>
<gene>
    <name evidence="5" type="ORF">D3P09_15795</name>
</gene>
<dbReference type="PANTHER" id="PTHR30061:SF50">
    <property type="entry name" value="MALTOSE_MALTODEXTRIN-BINDING PERIPLASMIC PROTEIN"/>
    <property type="match status" value="1"/>
</dbReference>
<protein>
    <submittedName>
        <fullName evidence="5">Sugar ABC transporter substrate-binding protein</fullName>
    </submittedName>
</protein>
<dbReference type="OrthoDB" id="9808332at2"/>
<keyword evidence="6" id="KW-1185">Reference proteome</keyword>
<feature type="chain" id="PRO_5039167805" evidence="4">
    <location>
        <begin position="30"/>
        <end position="427"/>
    </location>
</feature>
<dbReference type="InterPro" id="IPR006059">
    <property type="entry name" value="SBP"/>
</dbReference>
<dbReference type="AlphaFoldDB" id="A0A3A6PIN7"/>
<evidence type="ECO:0000256" key="4">
    <source>
        <dbReference type="SAM" id="SignalP"/>
    </source>
</evidence>